<reference evidence="6" key="1">
    <citation type="journal article" date="2020" name="mSystems">
        <title>Genome- and Community-Level Interaction Insights into Carbon Utilization and Element Cycling Functions of Hydrothermarchaeota in Hydrothermal Sediment.</title>
        <authorList>
            <person name="Zhou Z."/>
            <person name="Liu Y."/>
            <person name="Xu W."/>
            <person name="Pan J."/>
            <person name="Luo Z.H."/>
            <person name="Li M."/>
        </authorList>
    </citation>
    <scope>NUCLEOTIDE SEQUENCE [LARGE SCALE GENOMIC DNA]</scope>
    <source>
        <strain evidence="6">SpSt-767</strain>
    </source>
</reference>
<accession>A0A7V6DNI2</accession>
<dbReference type="InterPro" id="IPR047272">
    <property type="entry name" value="S49_SppA_C"/>
</dbReference>
<dbReference type="PANTHER" id="PTHR42987:SF7">
    <property type="entry name" value="SIGNAL PEPTIDE PEPTIDASE SPPA-RELATED"/>
    <property type="match status" value="1"/>
</dbReference>
<dbReference type="Pfam" id="PF01343">
    <property type="entry name" value="Peptidase_S49"/>
    <property type="match status" value="1"/>
</dbReference>
<evidence type="ECO:0000259" key="5">
    <source>
        <dbReference type="Pfam" id="PF01343"/>
    </source>
</evidence>
<proteinExistence type="inferred from homology"/>
<keyword evidence="2" id="KW-0645">Protease</keyword>
<dbReference type="Gene3D" id="3.90.226.10">
    <property type="entry name" value="2-enoyl-CoA Hydratase, Chain A, domain 1"/>
    <property type="match status" value="1"/>
</dbReference>
<dbReference type="GO" id="GO:0006508">
    <property type="term" value="P:proteolysis"/>
    <property type="evidence" value="ECO:0007669"/>
    <property type="project" value="UniProtKB-KW"/>
</dbReference>
<evidence type="ECO:0000256" key="4">
    <source>
        <dbReference type="ARBA" id="ARBA00022825"/>
    </source>
</evidence>
<feature type="domain" description="Peptidase S49" evidence="5">
    <location>
        <begin position="97"/>
        <end position="241"/>
    </location>
</feature>
<dbReference type="SUPFAM" id="SSF52096">
    <property type="entry name" value="ClpP/crotonase"/>
    <property type="match status" value="1"/>
</dbReference>
<dbReference type="CDD" id="cd07023">
    <property type="entry name" value="S49_Sppa_N_C"/>
    <property type="match status" value="1"/>
</dbReference>
<evidence type="ECO:0000256" key="2">
    <source>
        <dbReference type="ARBA" id="ARBA00022670"/>
    </source>
</evidence>
<name>A0A7V6DNI2_9BACT</name>
<comment type="similarity">
    <text evidence="1">Belongs to the peptidase S49 family.</text>
</comment>
<dbReference type="GO" id="GO:0004252">
    <property type="term" value="F:serine-type endopeptidase activity"/>
    <property type="evidence" value="ECO:0007669"/>
    <property type="project" value="InterPro"/>
</dbReference>
<dbReference type="NCBIfam" id="TIGR00706">
    <property type="entry name" value="SppA_dom"/>
    <property type="match status" value="1"/>
</dbReference>
<dbReference type="EMBL" id="DTGR01000014">
    <property type="protein sequence ID" value="HHS28208.1"/>
    <property type="molecule type" value="Genomic_DNA"/>
</dbReference>
<evidence type="ECO:0000256" key="1">
    <source>
        <dbReference type="ARBA" id="ARBA00008683"/>
    </source>
</evidence>
<dbReference type="GO" id="GO:0004176">
    <property type="term" value="F:ATP-dependent peptidase activity"/>
    <property type="evidence" value="ECO:0007669"/>
    <property type="project" value="InterPro"/>
</dbReference>
<dbReference type="PANTHER" id="PTHR42987">
    <property type="entry name" value="PEPTIDASE S49"/>
    <property type="match status" value="1"/>
</dbReference>
<evidence type="ECO:0000256" key="3">
    <source>
        <dbReference type="ARBA" id="ARBA00022801"/>
    </source>
</evidence>
<sequence>MRVHPLSGILVAAGVVVFLGLWATSTRAAWDPLEIFTPGERVGVVEITGVISRATPILEDLKKFREDHSIRAIVVRINSPGGAVGPSQEIMEEINKTKKVKKVVASCGALAASGGYYIASAADLIMANPGTATGSIGVIMQLANVEQLTKKIGVDFYDIKAGALKDMGSPFKPMTPEEKAVFQSLLNNIHEQFINDVAKNRKLPVEKVRALATGRVYTGQEAKELGLVDVMGNFNDAVEKAGRMGGIKGKIETVYPQKRGFSLLKLLLGSDAESPLEFLTSPYPQPAFLPPWMH</sequence>
<gene>
    <name evidence="6" type="primary">sppA</name>
    <name evidence="6" type="ORF">ENV52_00700</name>
</gene>
<dbReference type="AlphaFoldDB" id="A0A7V6DNI2"/>
<dbReference type="PRINTS" id="PR00127">
    <property type="entry name" value="CLPPROTEASEP"/>
</dbReference>
<comment type="caution">
    <text evidence="6">The sequence shown here is derived from an EMBL/GenBank/DDBJ whole genome shotgun (WGS) entry which is preliminary data.</text>
</comment>
<dbReference type="InterPro" id="IPR002142">
    <property type="entry name" value="Peptidase_S49"/>
</dbReference>
<evidence type="ECO:0000313" key="6">
    <source>
        <dbReference type="EMBL" id="HHS28208.1"/>
    </source>
</evidence>
<dbReference type="Gene3D" id="6.20.330.10">
    <property type="match status" value="1"/>
</dbReference>
<dbReference type="InterPro" id="IPR029045">
    <property type="entry name" value="ClpP/crotonase-like_dom_sf"/>
</dbReference>
<dbReference type="InterPro" id="IPR004635">
    <property type="entry name" value="Pept_S49_SppA"/>
</dbReference>
<keyword evidence="3" id="KW-0378">Hydrolase</keyword>
<dbReference type="InterPro" id="IPR001907">
    <property type="entry name" value="ClpP"/>
</dbReference>
<organism evidence="6">
    <name type="scientific">Desulfobacca acetoxidans</name>
    <dbReference type="NCBI Taxonomy" id="60893"/>
    <lineage>
        <taxon>Bacteria</taxon>
        <taxon>Pseudomonadati</taxon>
        <taxon>Thermodesulfobacteriota</taxon>
        <taxon>Desulfobaccia</taxon>
        <taxon>Desulfobaccales</taxon>
        <taxon>Desulfobaccaceae</taxon>
        <taxon>Desulfobacca</taxon>
    </lineage>
</organism>
<keyword evidence="4" id="KW-0720">Serine protease</keyword>
<protein>
    <submittedName>
        <fullName evidence="6">Signal peptide peptidase SppA</fullName>
    </submittedName>
</protein>